<dbReference type="EMBL" id="KQ085922">
    <property type="protein sequence ID" value="KLO15972.1"/>
    <property type="molecule type" value="Genomic_DNA"/>
</dbReference>
<keyword evidence="4" id="KW-0805">Transcription regulation</keyword>
<dbReference type="GO" id="GO:0035267">
    <property type="term" value="C:NuA4 histone acetyltransferase complex"/>
    <property type="evidence" value="ECO:0007669"/>
    <property type="project" value="TreeGrafter"/>
</dbReference>
<comment type="similarity">
    <text evidence="2">Belongs to the EAF7 family.</text>
</comment>
<evidence type="ECO:0000256" key="1">
    <source>
        <dbReference type="ARBA" id="ARBA00004123"/>
    </source>
</evidence>
<dbReference type="InterPro" id="IPR012423">
    <property type="entry name" value="Eaf7/MRGBP"/>
</dbReference>
<dbReference type="PANTHER" id="PTHR13581">
    <property type="entry name" value="MRG-BINDING PROTEIN"/>
    <property type="match status" value="1"/>
</dbReference>
<dbReference type="GO" id="GO:0005634">
    <property type="term" value="C:nucleus"/>
    <property type="evidence" value="ECO:0007669"/>
    <property type="project" value="UniProtKB-SubCell"/>
</dbReference>
<evidence type="ECO:0000256" key="3">
    <source>
        <dbReference type="ARBA" id="ARBA00022853"/>
    </source>
</evidence>
<feature type="compositionally biased region" description="Basic residues" evidence="7">
    <location>
        <begin position="225"/>
        <end position="235"/>
    </location>
</feature>
<evidence type="ECO:0000256" key="4">
    <source>
        <dbReference type="ARBA" id="ARBA00023015"/>
    </source>
</evidence>
<comment type="subcellular location">
    <subcellularLocation>
        <location evidence="1">Nucleus</location>
    </subcellularLocation>
</comment>
<gene>
    <name evidence="8" type="ORF">SCHPADRAFT_995467</name>
</gene>
<sequence length="252" mass="27594">MDVDGDNLPLNNEDVLDSVEGEIFFFRALMRARPVGIHRHFHVMAMQRAIELGTGRDVEVESIWRKLDGCFNLEALEALEGEYDDSESPSSTPQPVPTPGSDDNLAFHPFFRTEFTLPPDNFMDELIALRRMRDSPSPPSSPFHSPSEPRRARGRKRKASKADLAGLISGDSDSSALTQESGDEKGGNAQTPSDRRGASVATATDAGTEDIQDEDDAASPDTSARPKRGGRKSVTRGRGVTVSRGTRKRKKQ</sequence>
<keyword evidence="5" id="KW-0804">Transcription</keyword>
<dbReference type="GO" id="GO:0006357">
    <property type="term" value="P:regulation of transcription by RNA polymerase II"/>
    <property type="evidence" value="ECO:0007669"/>
    <property type="project" value="TreeGrafter"/>
</dbReference>
<feature type="compositionally biased region" description="Polar residues" evidence="7">
    <location>
        <begin position="171"/>
        <end position="180"/>
    </location>
</feature>
<dbReference type="AlphaFoldDB" id="A0A0H2RWJ9"/>
<dbReference type="Proteomes" id="UP000053477">
    <property type="component" value="Unassembled WGS sequence"/>
</dbReference>
<feature type="compositionally biased region" description="Acidic residues" evidence="7">
    <location>
        <begin position="207"/>
        <end position="218"/>
    </location>
</feature>
<protein>
    <recommendedName>
        <fullName evidence="10">CT20-domain-containing protein</fullName>
    </recommendedName>
</protein>
<evidence type="ECO:0000256" key="5">
    <source>
        <dbReference type="ARBA" id="ARBA00023163"/>
    </source>
</evidence>
<name>A0A0H2RWJ9_9AGAM</name>
<dbReference type="PANTHER" id="PTHR13581:SF5">
    <property type="entry name" value="MRG_MORF4L-BINDING PROTEIN"/>
    <property type="match status" value="1"/>
</dbReference>
<feature type="region of interest" description="Disordered" evidence="7">
    <location>
        <begin position="132"/>
        <end position="252"/>
    </location>
</feature>
<dbReference type="GO" id="GO:0006325">
    <property type="term" value="P:chromatin organization"/>
    <property type="evidence" value="ECO:0007669"/>
    <property type="project" value="UniProtKB-KW"/>
</dbReference>
<dbReference type="OrthoDB" id="5595141at2759"/>
<evidence type="ECO:0000313" key="8">
    <source>
        <dbReference type="EMBL" id="KLO15972.1"/>
    </source>
</evidence>
<evidence type="ECO:0000313" key="9">
    <source>
        <dbReference type="Proteomes" id="UP000053477"/>
    </source>
</evidence>
<evidence type="ECO:0008006" key="10">
    <source>
        <dbReference type="Google" id="ProtNLM"/>
    </source>
</evidence>
<keyword evidence="3" id="KW-0156">Chromatin regulator</keyword>
<proteinExistence type="inferred from homology"/>
<organism evidence="8 9">
    <name type="scientific">Schizopora paradoxa</name>
    <dbReference type="NCBI Taxonomy" id="27342"/>
    <lineage>
        <taxon>Eukaryota</taxon>
        <taxon>Fungi</taxon>
        <taxon>Dikarya</taxon>
        <taxon>Basidiomycota</taxon>
        <taxon>Agaricomycotina</taxon>
        <taxon>Agaricomycetes</taxon>
        <taxon>Hymenochaetales</taxon>
        <taxon>Schizoporaceae</taxon>
        <taxon>Schizopora</taxon>
    </lineage>
</organism>
<dbReference type="Pfam" id="PF07904">
    <property type="entry name" value="Eaf7"/>
    <property type="match status" value="1"/>
</dbReference>
<dbReference type="InParanoid" id="A0A0H2RWJ9"/>
<evidence type="ECO:0000256" key="7">
    <source>
        <dbReference type="SAM" id="MobiDB-lite"/>
    </source>
</evidence>
<feature type="region of interest" description="Disordered" evidence="7">
    <location>
        <begin position="82"/>
        <end position="105"/>
    </location>
</feature>
<evidence type="ECO:0000256" key="2">
    <source>
        <dbReference type="ARBA" id="ARBA00007117"/>
    </source>
</evidence>
<keyword evidence="6" id="KW-0539">Nucleus</keyword>
<evidence type="ECO:0000256" key="6">
    <source>
        <dbReference type="ARBA" id="ARBA00023242"/>
    </source>
</evidence>
<keyword evidence="9" id="KW-1185">Reference proteome</keyword>
<accession>A0A0H2RWJ9</accession>
<dbReference type="STRING" id="27342.A0A0H2RWJ9"/>
<reference evidence="8 9" key="1">
    <citation type="submission" date="2015-04" db="EMBL/GenBank/DDBJ databases">
        <title>Complete genome sequence of Schizopora paradoxa KUC8140, a cosmopolitan wood degrader in East Asia.</title>
        <authorList>
            <consortium name="DOE Joint Genome Institute"/>
            <person name="Min B."/>
            <person name="Park H."/>
            <person name="Jang Y."/>
            <person name="Kim J.-J."/>
            <person name="Kim K.H."/>
            <person name="Pangilinan J."/>
            <person name="Lipzen A."/>
            <person name="Riley R."/>
            <person name="Grigoriev I.V."/>
            <person name="Spatafora J.W."/>
            <person name="Choi I.-G."/>
        </authorList>
    </citation>
    <scope>NUCLEOTIDE SEQUENCE [LARGE SCALE GENOMIC DNA]</scope>
    <source>
        <strain evidence="8 9">KUC8140</strain>
    </source>
</reference>